<protein>
    <recommendedName>
        <fullName evidence="9">G-protein coupled receptors family 1 profile domain-containing protein</fullName>
    </recommendedName>
</protein>
<dbReference type="SUPFAM" id="SSF81321">
    <property type="entry name" value="Family A G protein-coupled receptor-like"/>
    <property type="match status" value="1"/>
</dbReference>
<dbReference type="InterPro" id="IPR000276">
    <property type="entry name" value="GPCR_Rhodpsn"/>
</dbReference>
<evidence type="ECO:0000256" key="4">
    <source>
        <dbReference type="ARBA" id="ARBA00022989"/>
    </source>
</evidence>
<dbReference type="PROSITE" id="PS00237">
    <property type="entry name" value="G_PROTEIN_RECEP_F1_1"/>
    <property type="match status" value="1"/>
</dbReference>
<evidence type="ECO:0000256" key="2">
    <source>
        <dbReference type="ARBA" id="ARBA00022475"/>
    </source>
</evidence>
<dbReference type="PRINTS" id="PR00237">
    <property type="entry name" value="GPCRRHODOPSN"/>
</dbReference>
<feature type="transmembrane region" description="Helical" evidence="8">
    <location>
        <begin position="176"/>
        <end position="197"/>
    </location>
</feature>
<gene>
    <name evidence="10" type="ORF">PMEA_00027042</name>
</gene>
<dbReference type="GO" id="GO:0005886">
    <property type="term" value="C:plasma membrane"/>
    <property type="evidence" value="ECO:0007669"/>
    <property type="project" value="UniProtKB-SubCell"/>
</dbReference>
<feature type="transmembrane region" description="Helical" evidence="8">
    <location>
        <begin position="49"/>
        <end position="73"/>
    </location>
</feature>
<dbReference type="Gene3D" id="1.20.1070.10">
    <property type="entry name" value="Rhodopsin 7-helix transmembrane proteins"/>
    <property type="match status" value="1"/>
</dbReference>
<keyword evidence="6 7" id="KW-0675">Receptor</keyword>
<dbReference type="PANTHER" id="PTHR24241">
    <property type="entry name" value="NEUROPEPTIDE RECEPTOR-RELATED G-PROTEIN COUPLED RECEPTOR"/>
    <property type="match status" value="1"/>
</dbReference>
<dbReference type="GO" id="GO:0032870">
    <property type="term" value="P:cellular response to hormone stimulus"/>
    <property type="evidence" value="ECO:0007669"/>
    <property type="project" value="TreeGrafter"/>
</dbReference>
<feature type="transmembrane region" description="Helical" evidence="8">
    <location>
        <begin position="132"/>
        <end position="156"/>
    </location>
</feature>
<proteinExistence type="inferred from homology"/>
<evidence type="ECO:0000256" key="6">
    <source>
        <dbReference type="ARBA" id="ARBA00023170"/>
    </source>
</evidence>
<keyword evidence="2" id="KW-1003">Cell membrane</keyword>
<keyword evidence="7" id="KW-0807">Transducer</keyword>
<comment type="caution">
    <text evidence="10">The sequence shown here is derived from an EMBL/GenBank/DDBJ whole genome shotgun (WGS) entry which is preliminary data.</text>
</comment>
<name>A0AAU9XQ79_9CNID</name>
<evidence type="ECO:0000256" key="7">
    <source>
        <dbReference type="RuleBase" id="RU000688"/>
    </source>
</evidence>
<dbReference type="EMBL" id="CALNXJ010000053">
    <property type="protein sequence ID" value="CAH3153300.1"/>
    <property type="molecule type" value="Genomic_DNA"/>
</dbReference>
<feature type="transmembrane region" description="Helical" evidence="8">
    <location>
        <begin position="93"/>
        <end position="111"/>
    </location>
</feature>
<dbReference type="Pfam" id="PF00001">
    <property type="entry name" value="7tm_1"/>
    <property type="match status" value="1"/>
</dbReference>
<evidence type="ECO:0000256" key="1">
    <source>
        <dbReference type="ARBA" id="ARBA00004651"/>
    </source>
</evidence>
<feature type="transmembrane region" description="Helical" evidence="8">
    <location>
        <begin position="12"/>
        <end position="37"/>
    </location>
</feature>
<dbReference type="PROSITE" id="PS50262">
    <property type="entry name" value="G_PROTEIN_RECEP_F1_2"/>
    <property type="match status" value="1"/>
</dbReference>
<sequence>MSFYKNSEGAQIGITAAFCFLVIVDLIGNTLVCLVVYRNRIMRTPMNYLLVHLAASDITVAIFIAARFIFPLLFEHPKGRAGDVVCQLFTGGAFIWVGALVSAFSLVFIALERYLAVKFPYDERKRVTTVKLKCVVVFSWAFAASWNLPLFLYARYDPVSEFCRFQWPTATITQVHSPLSAVLYGVLPISIMTYLYLQAVVSSFGYLDHGPTEQATLHQKVRSDSGHRKRGLLDLLDTQPGSVRHLFIQHTANVLRRTHDKHRLGHS</sequence>
<dbReference type="AlphaFoldDB" id="A0AAU9XQ79"/>
<keyword evidence="3 7" id="KW-0812">Transmembrane</keyword>
<evidence type="ECO:0000313" key="11">
    <source>
        <dbReference type="Proteomes" id="UP001159428"/>
    </source>
</evidence>
<dbReference type="CDD" id="cd00637">
    <property type="entry name" value="7tm_classA_rhodopsin-like"/>
    <property type="match status" value="1"/>
</dbReference>
<dbReference type="PANTHER" id="PTHR24241:SF76">
    <property type="entry name" value="NEUROPEPTIDE SIFAMIDE RECEPTOR"/>
    <property type="match status" value="1"/>
</dbReference>
<accession>A0AAU9XQ79</accession>
<organism evidence="10 11">
    <name type="scientific">Pocillopora meandrina</name>
    <dbReference type="NCBI Taxonomy" id="46732"/>
    <lineage>
        <taxon>Eukaryota</taxon>
        <taxon>Metazoa</taxon>
        <taxon>Cnidaria</taxon>
        <taxon>Anthozoa</taxon>
        <taxon>Hexacorallia</taxon>
        <taxon>Scleractinia</taxon>
        <taxon>Astrocoeniina</taxon>
        <taxon>Pocilloporidae</taxon>
        <taxon>Pocillopora</taxon>
    </lineage>
</organism>
<reference evidence="10 11" key="1">
    <citation type="submission" date="2022-05" db="EMBL/GenBank/DDBJ databases">
        <authorList>
            <consortium name="Genoscope - CEA"/>
            <person name="William W."/>
        </authorList>
    </citation>
    <scope>NUCLEOTIDE SEQUENCE [LARGE SCALE GENOMIC DNA]</scope>
</reference>
<evidence type="ECO:0000313" key="10">
    <source>
        <dbReference type="EMBL" id="CAH3153300.1"/>
    </source>
</evidence>
<dbReference type="InterPro" id="IPR017452">
    <property type="entry name" value="GPCR_Rhodpsn_7TM"/>
</dbReference>
<evidence type="ECO:0000256" key="3">
    <source>
        <dbReference type="ARBA" id="ARBA00022692"/>
    </source>
</evidence>
<dbReference type="GO" id="GO:0004930">
    <property type="term" value="F:G protein-coupled receptor activity"/>
    <property type="evidence" value="ECO:0007669"/>
    <property type="project" value="UniProtKB-KW"/>
</dbReference>
<keyword evidence="11" id="KW-1185">Reference proteome</keyword>
<evidence type="ECO:0000256" key="5">
    <source>
        <dbReference type="ARBA" id="ARBA00023136"/>
    </source>
</evidence>
<evidence type="ECO:0000256" key="8">
    <source>
        <dbReference type="SAM" id="Phobius"/>
    </source>
</evidence>
<comment type="similarity">
    <text evidence="7">Belongs to the G-protein coupled receptor 1 family.</text>
</comment>
<keyword evidence="5 8" id="KW-0472">Membrane</keyword>
<comment type="subcellular location">
    <subcellularLocation>
        <location evidence="1">Cell membrane</location>
        <topology evidence="1">Multi-pass membrane protein</topology>
    </subcellularLocation>
</comment>
<keyword evidence="7" id="KW-0297">G-protein coupled receptor</keyword>
<keyword evidence="4 8" id="KW-1133">Transmembrane helix</keyword>
<evidence type="ECO:0000259" key="9">
    <source>
        <dbReference type="PROSITE" id="PS50262"/>
    </source>
</evidence>
<feature type="domain" description="G-protein coupled receptors family 1 profile" evidence="9">
    <location>
        <begin position="28"/>
        <end position="197"/>
    </location>
</feature>
<dbReference type="Proteomes" id="UP001159428">
    <property type="component" value="Unassembled WGS sequence"/>
</dbReference>
<dbReference type="GO" id="GO:0042277">
    <property type="term" value="F:peptide binding"/>
    <property type="evidence" value="ECO:0007669"/>
    <property type="project" value="TreeGrafter"/>
</dbReference>